<name>A0A1F5SM37_9BACT</name>
<feature type="compositionally biased region" description="Basic and acidic residues" evidence="2">
    <location>
        <begin position="133"/>
        <end position="144"/>
    </location>
</feature>
<feature type="region of interest" description="Disordered" evidence="2">
    <location>
        <begin position="1134"/>
        <end position="1176"/>
    </location>
</feature>
<sequence>MSERRKDFEKKDKPKKPKKIKGDGTDFSGFMAQVRNDVIKGQSDPENGTGQAAEEKIDYTKKADEIRETVGMLEIKVNGDIPDEMSPFAAQIDGLAKAIEESSDDQEMQKALFEKLRELYERIKADNDLLRIKGATAEEKRPDVLTEEPEIEKSAEPESADKPQETAEAGTGEKAENIPDGLVSKENFRKAVERAGVIIAKDEKYLRSDSKEKYKRRREIVWQEIVKLQNEEIADESGAKGEEGVYEEYERMLENYRGEGRKMILEKLLQEMNEDKSENHVLKSRLYEELEKLSSQDKEAGAAVSGKPGIGNGPVLTREEMDAFRDIWRKSDQEKGAIPEEDADLTPEKTEEIIEGIAKSEEVEMDKIDTAKLAQEEARRQFYEESPKERWKYVSGPEDGDAKKAEEELETVLSAHDDLARENAILKGAGGDGETKTGTESENRGPEAKEGWREEIGREIAWLEKLEKAMEKEEKSAEYPGDEKNWAEEIGQEIVNLEKWEKIIEKDEAVLRDILSADKLDEEKEVPGGKRGERKKTEEKNEKKEKDSGISDHVFKRLKILGISPEDAKALKEVGLNKLTEGQQLLVIENLKQLTLGRIQDEAALKYRKNAKEGGQVLGQVKGLKWLSKAWQGFSRHYQIAKLEKKSAKEIIGGGLEAHGAILKQLVAGLHNYGPDVDIIKKSRFRNADELKVRYVSAPETPNTKESEAYSKLNEAAERIGEVPYEYSLPDATLIQKNMYHRAQKKYESALENVLRFKKEELGYNEGVGMLYKNDIDRKVQMNRFFGNDKRIEAKLLRTQSNKWGFLKVMKNVATERGIYMASGYATRAAAGASLAGLAVVVPAAAGMGAFMARARAKKEFKTGDGLGRRGERSEEEKRYAVITREINILNSKMWDDGHLGGGEAKKFTFKENLSDEERRKHEQLTAEKTKLEEAGLGIKFSEAEKIRHKTETLLEKLKDENLDDKKRGIYKKSLRLNIDWIDDKTSKGLIDFGTWEKRVTGQHDLVRSLAQGEIALNGYKLGDKWAERFDRAISERDSKTEQGRKKVIRKRMAWGAGMAAGFAGAGWLVRHFWGDQISDYVGRKTGPIAGKIGEGLEKVKEYVGRQASGGGEPPIVPPAGGIETVPDELGKMGAIPDSGASQADIAPDEPPVSPPEGPVEPPVNSSETPLPGTVPEGDEYRGLITGENSRKAQFELATVRKGDGVTHVLKRQLTGGNIKDPGFLPNEEQLRGFGYEGDIEDRAGIEKWADRRAFEIARDNDYVGADETETRIGTKGIGRAAYVLEKDANGEMGIHEYLKNEKGEFISQETGKTQSYEYLKERKIIEAEKEISAIKGDIETAAKIDQELNKFNEFSKSYGLSLEDARKTGIDIHDQDGFSPADRELLEFWMKHKNYYPEEIKLIRELSLSSGIDYRQEFFIDAYDSMPNAIKGNYDSALGYMKIFAGNREMTGQGLKELLRMDHAPSWETRADNTIIVRDVFGRGGFNILMTEDKIGVDGPSKLNWGTKGGLFTKIRPVMDMSPDNIATARAKVESFWNIDHPDMELSSDGSTREVPSAEGGIREVPSDKPQIREVPGNESRIREVPSDEQVRKLSPSERRRMEASGRGRIREVPGGKTEEREVPR</sequence>
<evidence type="ECO:0000313" key="4">
    <source>
        <dbReference type="EMBL" id="OGF27596.1"/>
    </source>
</evidence>
<keyword evidence="3" id="KW-0472">Membrane</keyword>
<keyword evidence="3" id="KW-1133">Transmembrane helix</keyword>
<feature type="compositionally biased region" description="Basic and acidic residues" evidence="2">
    <location>
        <begin position="151"/>
        <end position="177"/>
    </location>
</feature>
<feature type="region of interest" description="Disordered" evidence="2">
    <location>
        <begin position="1"/>
        <end position="28"/>
    </location>
</feature>
<feature type="region of interest" description="Disordered" evidence="2">
    <location>
        <begin position="379"/>
        <end position="408"/>
    </location>
</feature>
<dbReference type="Proteomes" id="UP000178367">
    <property type="component" value="Unassembled WGS sequence"/>
</dbReference>
<feature type="region of interest" description="Disordered" evidence="2">
    <location>
        <begin position="424"/>
        <end position="454"/>
    </location>
</feature>
<comment type="caution">
    <text evidence="4">The sequence shown here is derived from an EMBL/GenBank/DDBJ whole genome shotgun (WGS) entry which is preliminary data.</text>
</comment>
<evidence type="ECO:0000256" key="3">
    <source>
        <dbReference type="SAM" id="Phobius"/>
    </source>
</evidence>
<feature type="compositionally biased region" description="Basic and acidic residues" evidence="2">
    <location>
        <begin position="1562"/>
        <end position="1573"/>
    </location>
</feature>
<protein>
    <submittedName>
        <fullName evidence="4">Uncharacterized protein</fullName>
    </submittedName>
</protein>
<feature type="region of interest" description="Disordered" evidence="2">
    <location>
        <begin position="523"/>
        <end position="548"/>
    </location>
</feature>
<feature type="compositionally biased region" description="Basic and acidic residues" evidence="2">
    <location>
        <begin position="1581"/>
        <end position="1626"/>
    </location>
</feature>
<proteinExistence type="predicted"/>
<keyword evidence="3" id="KW-0812">Transmembrane</keyword>
<reference evidence="4 5" key="1">
    <citation type="journal article" date="2016" name="Nat. Commun.">
        <title>Thousands of microbial genomes shed light on interconnected biogeochemical processes in an aquifer system.</title>
        <authorList>
            <person name="Anantharaman K."/>
            <person name="Brown C.T."/>
            <person name="Hug L.A."/>
            <person name="Sharon I."/>
            <person name="Castelle C.J."/>
            <person name="Probst A.J."/>
            <person name="Thomas B.C."/>
            <person name="Singh A."/>
            <person name="Wilkins M.J."/>
            <person name="Karaoz U."/>
            <person name="Brodie E.L."/>
            <person name="Williams K.H."/>
            <person name="Hubbard S.S."/>
            <person name="Banfield J.F."/>
        </authorList>
    </citation>
    <scope>NUCLEOTIDE SEQUENCE [LARGE SCALE GENOMIC DNA]</scope>
</reference>
<keyword evidence="1" id="KW-0175">Coiled coil</keyword>
<evidence type="ECO:0000313" key="5">
    <source>
        <dbReference type="Proteomes" id="UP000178367"/>
    </source>
</evidence>
<feature type="compositionally biased region" description="Pro residues" evidence="2">
    <location>
        <begin position="1149"/>
        <end position="1162"/>
    </location>
</feature>
<feature type="compositionally biased region" description="Basic and acidic residues" evidence="2">
    <location>
        <begin position="433"/>
        <end position="454"/>
    </location>
</feature>
<dbReference type="EMBL" id="MFGB01000007">
    <property type="protein sequence ID" value="OGF27596.1"/>
    <property type="molecule type" value="Genomic_DNA"/>
</dbReference>
<feature type="transmembrane region" description="Helical" evidence="3">
    <location>
        <begin position="829"/>
        <end position="853"/>
    </location>
</feature>
<feature type="coiled-coil region" evidence="1">
    <location>
        <begin position="239"/>
        <end position="285"/>
    </location>
</feature>
<evidence type="ECO:0000256" key="1">
    <source>
        <dbReference type="SAM" id="Coils"/>
    </source>
</evidence>
<feature type="compositionally biased region" description="Basic and acidic residues" evidence="2">
    <location>
        <begin position="1"/>
        <end position="12"/>
    </location>
</feature>
<organism evidence="4 5">
    <name type="scientific">Candidatus Falkowbacteria bacterium RIFOXYA2_FULL_47_19</name>
    <dbReference type="NCBI Taxonomy" id="1797994"/>
    <lineage>
        <taxon>Bacteria</taxon>
        <taxon>Candidatus Falkowiibacteriota</taxon>
    </lineage>
</organism>
<gene>
    <name evidence="4" type="ORF">A2227_02000</name>
</gene>
<feature type="region of interest" description="Disordered" evidence="2">
    <location>
        <begin position="297"/>
        <end position="316"/>
    </location>
</feature>
<feature type="coiled-coil region" evidence="1">
    <location>
        <begin position="915"/>
        <end position="961"/>
    </location>
</feature>
<feature type="region of interest" description="Disordered" evidence="2">
    <location>
        <begin position="133"/>
        <end position="183"/>
    </location>
</feature>
<feature type="compositionally biased region" description="Basic and acidic residues" evidence="2">
    <location>
        <begin position="379"/>
        <end position="392"/>
    </location>
</feature>
<evidence type="ECO:0000256" key="2">
    <source>
        <dbReference type="SAM" id="MobiDB-lite"/>
    </source>
</evidence>
<feature type="region of interest" description="Disordered" evidence="2">
    <location>
        <begin position="1544"/>
        <end position="1626"/>
    </location>
</feature>
<feature type="transmembrane region" description="Helical" evidence="3">
    <location>
        <begin position="1053"/>
        <end position="1074"/>
    </location>
</feature>
<accession>A0A1F5SM37</accession>